<dbReference type="eggNOG" id="ENOG502R126">
    <property type="taxonomic scope" value="Eukaryota"/>
</dbReference>
<reference evidence="2" key="2">
    <citation type="submission" date="2010-04" db="EMBL/GenBank/DDBJ databases">
        <authorList>
            <person name="Buell R."/>
            <person name="Hamilton J."/>
            <person name="Hostetler J."/>
        </authorList>
    </citation>
    <scope>NUCLEOTIDE SEQUENCE [LARGE SCALE GENOMIC DNA]</scope>
    <source>
        <strain evidence="2">DAOM:BR144</strain>
    </source>
</reference>
<evidence type="ECO:0000313" key="2">
    <source>
        <dbReference type="Proteomes" id="UP000019132"/>
    </source>
</evidence>
<dbReference type="EnsemblProtists" id="PYU1_T000335">
    <property type="protein sequence ID" value="PYU1_T000335"/>
    <property type="gene ID" value="PYU1_G000335"/>
</dbReference>
<protein>
    <submittedName>
        <fullName evidence="1">Uncharacterized protein</fullName>
    </submittedName>
</protein>
<dbReference type="HOGENOM" id="CLU_004731_0_0_1"/>
<dbReference type="Proteomes" id="UP000019132">
    <property type="component" value="Unassembled WGS sequence"/>
</dbReference>
<keyword evidence="2" id="KW-1185">Reference proteome</keyword>
<dbReference type="VEuPathDB" id="FungiDB:PYU1_G000335"/>
<accession>K3W5U4</accession>
<evidence type="ECO:0000313" key="1">
    <source>
        <dbReference type="EnsemblProtists" id="PYU1_T000335"/>
    </source>
</evidence>
<name>K3W5U4_GLOUD</name>
<dbReference type="AlphaFoldDB" id="K3W5U4"/>
<reference evidence="2" key="1">
    <citation type="journal article" date="2010" name="Genome Biol.">
        <title>Genome sequence of the necrotrophic plant pathogen Pythium ultimum reveals original pathogenicity mechanisms and effector repertoire.</title>
        <authorList>
            <person name="Levesque C.A."/>
            <person name="Brouwer H."/>
            <person name="Cano L."/>
            <person name="Hamilton J.P."/>
            <person name="Holt C."/>
            <person name="Huitema E."/>
            <person name="Raffaele S."/>
            <person name="Robideau G.P."/>
            <person name="Thines M."/>
            <person name="Win J."/>
            <person name="Zerillo M.M."/>
            <person name="Beakes G.W."/>
            <person name="Boore J.L."/>
            <person name="Busam D."/>
            <person name="Dumas B."/>
            <person name="Ferriera S."/>
            <person name="Fuerstenberg S.I."/>
            <person name="Gachon C.M."/>
            <person name="Gaulin E."/>
            <person name="Govers F."/>
            <person name="Grenville-Briggs L."/>
            <person name="Horner N."/>
            <person name="Hostetler J."/>
            <person name="Jiang R.H."/>
            <person name="Johnson J."/>
            <person name="Krajaejun T."/>
            <person name="Lin H."/>
            <person name="Meijer H.J."/>
            <person name="Moore B."/>
            <person name="Morris P."/>
            <person name="Phuntmart V."/>
            <person name="Puiu D."/>
            <person name="Shetty J."/>
            <person name="Stajich J.E."/>
            <person name="Tripathy S."/>
            <person name="Wawra S."/>
            <person name="van West P."/>
            <person name="Whitty B.R."/>
            <person name="Coutinho P.M."/>
            <person name="Henrissat B."/>
            <person name="Martin F."/>
            <person name="Thomas P.D."/>
            <person name="Tyler B.M."/>
            <person name="De Vries R.P."/>
            <person name="Kamoun S."/>
            <person name="Yandell M."/>
            <person name="Tisserat N."/>
            <person name="Buell C.R."/>
        </authorList>
    </citation>
    <scope>NUCLEOTIDE SEQUENCE</scope>
    <source>
        <strain evidence="2">DAOM:BR144</strain>
    </source>
</reference>
<sequence length="935" mass="101920">MTAPLNLLGFHGKMHFYHVYGFHDGQTYDAVGDNRVACERVDTSEETVFSYLPSGHNASNRSAWLPLYTVALSETATQIFAAHTVELPSVAMHTAAQFRWEQSNHSSFPIDVPNGLTKDEIQEAENDGTGVDGHLGIQEQEVWQYRNLFDQWALDNVRLEVRLNVPLFIRSDVATPGTMEVVVTTSIQDSWVEFAVGDGTHAFPSCNAEAHALYRNDLPVVATAQLTLSGYIHAVACLHVNASLISSFPTRSPRFLVQARAPTITSVLDASTSIDEWRVTMECTGCEFMRYTMLTTTTVISERDTPSCSYGVLVNGTASVLPITSNARLLLVACGHGLIASTITESPDYQVFPRAPSFKYDHPETTVTGMIDVTIVPPDPTSAGVVYTIGHDVAAPACLGRTVAEGETTISVPVWEVIRAVACCVDRVCEDSKVATWGPIHVRAVAPLFSMSCSRVKPLTMIVEAHPVTLGASMQFHVKSSSASSQPLTCQTGGTMYSEPLEIALTSTQVHVVSCLTGLDTSAVVEIDVVVESCCAGLDAYLYPSCAHVLLLEDDFGLSNSECLDPTKWRRVTSQWGGENVNGGVHADNVGCMADHLREGKMVLELAAHGDLFPGTSPIGHRRDGDGSLVARTVDDRFTEWALDGASPFPCNQLDQCSARRVGAAISTMLQMNAGVLILRLKPCEAFGTLTQVWWGDYEENNAATQQEMAFLSLWKAALYQTKTTPGVPFALSSPSSVAEDDDPKQGYMDIGMQWNASDGRANLYVNGLLVHQQKRDDTSSSSLSVGVNSSISIGVWFPNAVAGEPLFQSCAVLVDKVQIFSMEVSGGRWCDLEMLNSAAGDSVIRCAHDTDCEKWVTRNCFMDIYEAVCVTHRDELSNAEHINDDSIDANEDADDIASDPTRFCQFRLQPRTRTSVLSSDMTKRDQTLHWSNKE</sequence>
<reference evidence="1" key="3">
    <citation type="submission" date="2015-02" db="UniProtKB">
        <authorList>
            <consortium name="EnsemblProtists"/>
        </authorList>
    </citation>
    <scope>IDENTIFICATION</scope>
    <source>
        <strain evidence="1">DAOM BR144</strain>
    </source>
</reference>
<dbReference type="OMA" id="NLFDQWA"/>
<proteinExistence type="predicted"/>
<dbReference type="InParanoid" id="K3W5U4"/>
<organism evidence="1 2">
    <name type="scientific">Globisporangium ultimum (strain ATCC 200006 / CBS 805.95 / DAOM BR144)</name>
    <name type="common">Pythium ultimum</name>
    <dbReference type="NCBI Taxonomy" id="431595"/>
    <lineage>
        <taxon>Eukaryota</taxon>
        <taxon>Sar</taxon>
        <taxon>Stramenopiles</taxon>
        <taxon>Oomycota</taxon>
        <taxon>Peronosporomycetes</taxon>
        <taxon>Pythiales</taxon>
        <taxon>Pythiaceae</taxon>
        <taxon>Globisporangium</taxon>
    </lineage>
</organism>
<dbReference type="EMBL" id="GL376636">
    <property type="status" value="NOT_ANNOTATED_CDS"/>
    <property type="molecule type" value="Genomic_DNA"/>
</dbReference>